<keyword evidence="4" id="KW-1185">Reference proteome</keyword>
<reference evidence="2" key="2">
    <citation type="submission" date="2016-05" db="EMBL/GenBank/DDBJ databases">
        <title>Comparative analysis highlights variable genome content of wheat rusts and divergence of the mating loci.</title>
        <authorList>
            <person name="Cuomo C.A."/>
            <person name="Bakkeren G."/>
            <person name="Szabo L."/>
            <person name="Khalil H."/>
            <person name="Joly D."/>
            <person name="Goldberg J."/>
            <person name="Young S."/>
            <person name="Zeng Q."/>
            <person name="Fellers J."/>
        </authorList>
    </citation>
    <scope>NUCLEOTIDE SEQUENCE [LARGE SCALE GENOMIC DNA]</scope>
    <source>
        <strain evidence="2">1-1 BBBD Race 1</strain>
    </source>
</reference>
<organism evidence="2">
    <name type="scientific">Puccinia triticina (isolate 1-1 / race 1 (BBBD))</name>
    <name type="common">Brown leaf rust fungus</name>
    <dbReference type="NCBI Taxonomy" id="630390"/>
    <lineage>
        <taxon>Eukaryota</taxon>
        <taxon>Fungi</taxon>
        <taxon>Dikarya</taxon>
        <taxon>Basidiomycota</taxon>
        <taxon>Pucciniomycotina</taxon>
        <taxon>Pucciniomycetes</taxon>
        <taxon>Pucciniales</taxon>
        <taxon>Pucciniaceae</taxon>
        <taxon>Puccinia</taxon>
    </lineage>
</organism>
<dbReference type="Proteomes" id="UP000005240">
    <property type="component" value="Unassembled WGS sequence"/>
</dbReference>
<feature type="non-terminal residue" evidence="2">
    <location>
        <position position="1"/>
    </location>
</feature>
<dbReference type="EMBL" id="ADAS02000002">
    <property type="protein sequence ID" value="OAV99632.1"/>
    <property type="molecule type" value="Genomic_DNA"/>
</dbReference>
<dbReference type="VEuPathDB" id="FungiDB:PTTG_25233"/>
<feature type="non-terminal residue" evidence="2">
    <location>
        <position position="106"/>
    </location>
</feature>
<reference evidence="3 4" key="3">
    <citation type="journal article" date="2017" name="G3 (Bethesda)">
        <title>Comparative analysis highlights variable genome content of wheat rusts and divergence of the mating loci.</title>
        <authorList>
            <person name="Cuomo C.A."/>
            <person name="Bakkeren G."/>
            <person name="Khalil H.B."/>
            <person name="Panwar V."/>
            <person name="Joly D."/>
            <person name="Linning R."/>
            <person name="Sakthikumar S."/>
            <person name="Song X."/>
            <person name="Adiconis X."/>
            <person name="Fan L."/>
            <person name="Goldberg J.M."/>
            <person name="Levin J.Z."/>
            <person name="Young S."/>
            <person name="Zeng Q."/>
            <person name="Anikster Y."/>
            <person name="Bruce M."/>
            <person name="Wang M."/>
            <person name="Yin C."/>
            <person name="McCallum B."/>
            <person name="Szabo L.J."/>
            <person name="Hulbert S."/>
            <person name="Chen X."/>
            <person name="Fellers J.P."/>
        </authorList>
    </citation>
    <scope>NUCLEOTIDE SEQUENCE</scope>
    <source>
        <strain evidence="4">Isolate 1-1 / race 1 (BBBD)</strain>
        <strain evidence="3">isolate 1-1 / race 1 (BBBD)</strain>
    </source>
</reference>
<sequence>EFFTHKQHFARNNALTTDMPFLYRLLCSKLLGPNIPDPNDPVDLADVDVDDPTGLGIDQPGLHPIDPSVHNVSGGTVITEEDVSAVDGTHLEVNADPAARRKARAE</sequence>
<evidence type="ECO:0000313" key="3">
    <source>
        <dbReference type="EnsemblFungi" id="PTTG_25233-t43_1-p1"/>
    </source>
</evidence>
<gene>
    <name evidence="2" type="ORF">PTTG_25233</name>
</gene>
<reference evidence="3" key="4">
    <citation type="submission" date="2025-05" db="UniProtKB">
        <authorList>
            <consortium name="EnsemblFungi"/>
        </authorList>
    </citation>
    <scope>IDENTIFICATION</scope>
    <source>
        <strain evidence="3">isolate 1-1 / race 1 (BBBD)</strain>
    </source>
</reference>
<evidence type="ECO:0000256" key="1">
    <source>
        <dbReference type="SAM" id="MobiDB-lite"/>
    </source>
</evidence>
<dbReference type="EnsemblFungi" id="PTTG_25233-t43_1">
    <property type="protein sequence ID" value="PTTG_25233-t43_1-p1"/>
    <property type="gene ID" value="PTTG_25233"/>
</dbReference>
<protein>
    <submittedName>
        <fullName evidence="2 3">Uncharacterized protein</fullName>
    </submittedName>
</protein>
<name>A0A180H542_PUCT1</name>
<proteinExistence type="predicted"/>
<accession>A0A180H542</accession>
<evidence type="ECO:0000313" key="2">
    <source>
        <dbReference type="EMBL" id="OAV99632.1"/>
    </source>
</evidence>
<evidence type="ECO:0000313" key="4">
    <source>
        <dbReference type="Proteomes" id="UP000005240"/>
    </source>
</evidence>
<dbReference type="AlphaFoldDB" id="A0A180H542"/>
<reference evidence="2" key="1">
    <citation type="submission" date="2009-11" db="EMBL/GenBank/DDBJ databases">
        <authorList>
            <consortium name="The Broad Institute Genome Sequencing Platform"/>
            <person name="Ward D."/>
            <person name="Feldgarden M."/>
            <person name="Earl A."/>
            <person name="Young S.K."/>
            <person name="Zeng Q."/>
            <person name="Koehrsen M."/>
            <person name="Alvarado L."/>
            <person name="Berlin A."/>
            <person name="Bochicchio J."/>
            <person name="Borenstein D."/>
            <person name="Chapman S.B."/>
            <person name="Chen Z."/>
            <person name="Engels R."/>
            <person name="Freedman E."/>
            <person name="Gellesch M."/>
            <person name="Goldberg J."/>
            <person name="Griggs A."/>
            <person name="Gujja S."/>
            <person name="Heilman E."/>
            <person name="Heiman D."/>
            <person name="Hepburn T."/>
            <person name="Howarth C."/>
            <person name="Jen D."/>
            <person name="Larson L."/>
            <person name="Lewis B."/>
            <person name="Mehta T."/>
            <person name="Park D."/>
            <person name="Pearson M."/>
            <person name="Roberts A."/>
            <person name="Saif S."/>
            <person name="Shea T."/>
            <person name="Shenoy N."/>
            <person name="Sisk P."/>
            <person name="Stolte C."/>
            <person name="Sykes S."/>
            <person name="Thomson T."/>
            <person name="Walk T."/>
            <person name="White J."/>
            <person name="Yandava C."/>
            <person name="Izard J."/>
            <person name="Baranova O.V."/>
            <person name="Blanton J.M."/>
            <person name="Tanner A.C."/>
            <person name="Dewhirst F.E."/>
            <person name="Haas B."/>
            <person name="Nusbaum C."/>
            <person name="Birren B."/>
        </authorList>
    </citation>
    <scope>NUCLEOTIDE SEQUENCE [LARGE SCALE GENOMIC DNA]</scope>
    <source>
        <strain evidence="2">1-1 BBBD Race 1</strain>
    </source>
</reference>
<feature type="region of interest" description="Disordered" evidence="1">
    <location>
        <begin position="49"/>
        <end position="73"/>
    </location>
</feature>